<feature type="region of interest" description="Disordered" evidence="1">
    <location>
        <begin position="1069"/>
        <end position="1095"/>
    </location>
</feature>
<feature type="region of interest" description="Disordered" evidence="1">
    <location>
        <begin position="1200"/>
        <end position="1222"/>
    </location>
</feature>
<feature type="compositionally biased region" description="Basic and acidic residues" evidence="1">
    <location>
        <begin position="844"/>
        <end position="864"/>
    </location>
</feature>
<feature type="compositionally biased region" description="Basic and acidic residues" evidence="1">
    <location>
        <begin position="1202"/>
        <end position="1222"/>
    </location>
</feature>
<feature type="compositionally biased region" description="Basic and acidic residues" evidence="1">
    <location>
        <begin position="1073"/>
        <end position="1093"/>
    </location>
</feature>
<keyword evidence="3" id="KW-1185">Reference proteome</keyword>
<feature type="compositionally biased region" description="Basic and acidic residues" evidence="1">
    <location>
        <begin position="545"/>
        <end position="565"/>
    </location>
</feature>
<dbReference type="Proteomes" id="UP000253472">
    <property type="component" value="Unassembled WGS sequence"/>
</dbReference>
<feature type="compositionally biased region" description="Basic and acidic residues" evidence="1">
    <location>
        <begin position="227"/>
        <end position="247"/>
    </location>
</feature>
<feature type="region of interest" description="Disordered" evidence="1">
    <location>
        <begin position="227"/>
        <end position="251"/>
    </location>
</feature>
<proteinExistence type="predicted"/>
<reference evidence="2 3" key="1">
    <citation type="submission" date="2018-06" db="EMBL/GenBank/DDBJ databases">
        <title>Whole genome sequencing of Candida tropicalis (genome annotated by CSBL at Korea University).</title>
        <authorList>
            <person name="Ahn J."/>
        </authorList>
    </citation>
    <scope>NUCLEOTIDE SEQUENCE [LARGE SCALE GENOMIC DNA]</scope>
    <source>
        <strain evidence="2 3">ATCC 20962</strain>
    </source>
</reference>
<feature type="compositionally biased region" description="Basic and acidic residues" evidence="1">
    <location>
        <begin position="1331"/>
        <end position="1351"/>
    </location>
</feature>
<feature type="region of interest" description="Disordered" evidence="1">
    <location>
        <begin position="1"/>
        <end position="101"/>
    </location>
</feature>
<evidence type="ECO:0000313" key="3">
    <source>
        <dbReference type="Proteomes" id="UP000253472"/>
    </source>
</evidence>
<dbReference type="EMBL" id="QLNQ01000024">
    <property type="protein sequence ID" value="RCK62999.1"/>
    <property type="molecule type" value="Genomic_DNA"/>
</dbReference>
<feature type="region of interest" description="Disordered" evidence="1">
    <location>
        <begin position="909"/>
        <end position="936"/>
    </location>
</feature>
<feature type="compositionally biased region" description="Basic and acidic residues" evidence="1">
    <location>
        <begin position="609"/>
        <end position="629"/>
    </location>
</feature>
<feature type="compositionally biased region" description="Basic and acidic residues" evidence="1">
    <location>
        <begin position="439"/>
        <end position="459"/>
    </location>
</feature>
<feature type="region of interest" description="Disordered" evidence="1">
    <location>
        <begin position="159"/>
        <end position="191"/>
    </location>
</feature>
<accession>A0A367YBL8</accession>
<feature type="region of interest" description="Disordered" evidence="1">
    <location>
        <begin position="329"/>
        <end position="354"/>
    </location>
</feature>
<feature type="region of interest" description="Disordered" evidence="1">
    <location>
        <begin position="711"/>
        <end position="735"/>
    </location>
</feature>
<evidence type="ECO:0000256" key="1">
    <source>
        <dbReference type="SAM" id="MobiDB-lite"/>
    </source>
</evidence>
<feature type="compositionally biased region" description="Basic and acidic residues" evidence="1">
    <location>
        <begin position="163"/>
        <end position="183"/>
    </location>
</feature>
<feature type="region of interest" description="Disordered" evidence="1">
    <location>
        <begin position="1329"/>
        <end position="1359"/>
    </location>
</feature>
<name>A0A367YBL8_9ASCO</name>
<sequence length="1443" mass="162124">MTSTEMKKSPTHLGREQEWSRLSAPEELTSPLLMGHDLSDVASSELPQFPVSGGRHLCREPQPDQKEQIQGRREFEPSRLSATEQLAPPFRVHHDPSDAASSELPRVAVIRFCVESEGQSREQEWSRLSAPEQLTSPLLMGHDLSDVASSELPQFPVSGGRHLCREPQPDQKEQIQGRREFEPSRLSAPEQLAPPFRVHHDPSDAASSELPQVSVIHFCVDSGGRHLCREPQPDQKEQIQGRREFEPSRLSAPEQLAPPFRVHHDPSDAASSELPRVAVIRFCVESEGQSREQEWSRLSAPEQLTSPLLMGHDLSDVASSELPQFPVSGGRHLCREPQPDQKEQIQGRREFEPSRLSATEQLAPPFRVHHDPSDAASSELPRVAVIRFCVESEGQSREQEWSRLSAPEQLTSPLLMGHDLSDVASSELPQFPVSGGRHLCREPQPDQKEQIQGRREFEPSRLSATEQLAPPFRVHHDPSDAASSELPRVAVIRFCVESEGQSREQEWSRLSAPEQLTSPLLMGHDLSDVASSELPQFPVSGGRHLCREPQPDQKEQIQGRREFEPSRLSAPEQLAPPFRVHHDPSDAASSELPQVSVIHFCVDSGGRHLCREPQPDQKEQIQGRREFEPSRLSAPEQLAPPFRVHHDPSDAASSELPRVAVIRFCVESEGQSREQEWSRLSAPEQLTSPLLMGHDLSDVASSELPQFPVSGGRHLCREPQPDQKEQIQGRREFEPSRLSATEQLAPPFRVHHDPSDAASSELPRVAVIRFCVESEGQSREQEWSRLSAPEQLTSPLLMGHDLSDVASSELPQFPVWGHCVGNYSQITNRRCRRNDHLISGGRHLCREPQPDQKEQIQGRREFEPSRLSAPEQLAPPFRVHHDPSDAASSELPQVSVIHFCVDSGGRHLCREPQPDQKEQIQGRREFEPSRLSAPEQLAPPFRVHHDPSDAASSELPRVPVRALCVENYTLFKKQTIRRGPAQELPGFGASGKISLPLMVDSCIRGPNLLYIPFVWSMTSTEMKKSPTHLGREQEWSRLSAPEELTSPLLMGHDLSDVASSELPQFPVSGGRHLCREPQPDQKEQIQGRREFEPSRLSATEQLAPPFRVHHDPSDAASSELPRVAVIRFCVESEGQSREQEWSRLSAPEQLTSPLLMGHDLSDVASSELPQFPVWGHCVGNYSQITNRRCRRNDHLISGGRHLCREPQPDQKEQIQGRREFEPSRLSATEQLAPPFRVHHDPSDAASSELPRVAVIRFCVESEGQSREQEWSRLSAPEQLTSPLLMGHDLSDVASSELPQFPVWGHCVGNYSQITNRRCRRNDHLISGGRHLCREPQPDQKEQIQGRREFEPSRLSAPEQLAPPFRVHHDPSDAASSELPQVSVIHFCVDAPEQLTSPLLMGHDLSDAASSELPQFPVWGHYVVDYNQVTNRRCRRNDHLSCLD</sequence>
<feature type="compositionally biased region" description="Basic and acidic residues" evidence="1">
    <location>
        <begin position="333"/>
        <end position="353"/>
    </location>
</feature>
<feature type="region of interest" description="Disordered" evidence="1">
    <location>
        <begin position="541"/>
        <end position="573"/>
    </location>
</feature>
<gene>
    <name evidence="2" type="ORF">Cantr_10173</name>
</gene>
<feature type="region of interest" description="Disordered" evidence="1">
    <location>
        <begin position="435"/>
        <end position="459"/>
    </location>
</feature>
<feature type="region of interest" description="Disordered" evidence="1">
    <location>
        <begin position="842"/>
        <end position="889"/>
    </location>
</feature>
<evidence type="ECO:0000313" key="2">
    <source>
        <dbReference type="EMBL" id="RCK62999.1"/>
    </source>
</evidence>
<protein>
    <submittedName>
        <fullName evidence="2">Uncharacterized protein</fullName>
    </submittedName>
</protein>
<organism evidence="2 3">
    <name type="scientific">Candida viswanathii</name>
    <dbReference type="NCBI Taxonomy" id="5486"/>
    <lineage>
        <taxon>Eukaryota</taxon>
        <taxon>Fungi</taxon>
        <taxon>Dikarya</taxon>
        <taxon>Ascomycota</taxon>
        <taxon>Saccharomycotina</taxon>
        <taxon>Pichiomycetes</taxon>
        <taxon>Debaryomycetaceae</taxon>
        <taxon>Candida/Lodderomyces clade</taxon>
        <taxon>Candida</taxon>
    </lineage>
</organism>
<feature type="compositionally biased region" description="Basic and acidic residues" evidence="1">
    <location>
        <begin position="715"/>
        <end position="735"/>
    </location>
</feature>
<feature type="compositionally biased region" description="Basic and acidic residues" evidence="1">
    <location>
        <begin position="909"/>
        <end position="928"/>
    </location>
</feature>
<comment type="caution">
    <text evidence="2">The sequence shown here is derived from an EMBL/GenBank/DDBJ whole genome shotgun (WGS) entry which is preliminary data.</text>
</comment>
<feature type="compositionally biased region" description="Basic and acidic residues" evidence="1">
    <location>
        <begin position="1"/>
        <end position="19"/>
    </location>
</feature>
<feature type="region of interest" description="Disordered" evidence="1">
    <location>
        <begin position="609"/>
        <end position="633"/>
    </location>
</feature>
<feature type="compositionally biased region" description="Basic and acidic residues" evidence="1">
    <location>
        <begin position="57"/>
        <end position="77"/>
    </location>
</feature>